<evidence type="ECO:0000313" key="2">
    <source>
        <dbReference type="Proteomes" id="UP001515641"/>
    </source>
</evidence>
<keyword evidence="2" id="KW-1185">Reference proteome</keyword>
<protein>
    <submittedName>
        <fullName evidence="1">Uncharacterized protein</fullName>
    </submittedName>
</protein>
<evidence type="ECO:0000313" key="1">
    <source>
        <dbReference type="EMBL" id="NHR08571.1"/>
    </source>
</evidence>
<dbReference type="RefSeq" id="WP_166454201.1">
    <property type="nucleotide sequence ID" value="NZ_JAAOMA010000070.1"/>
</dbReference>
<dbReference type="EMBL" id="JAAOMA010000070">
    <property type="protein sequence ID" value="NHR08571.1"/>
    <property type="molecule type" value="Genomic_DNA"/>
</dbReference>
<sequence length="94" mass="10657">MPITIRDTIMARYSWQFQRGRKIDNCVPTQWLPVVEDLCMAIEETIPVADRPAFYWLDIKEKHGALAVDYVAPSNMASKIEALVAAAIVRIPLL</sequence>
<proteinExistence type="predicted"/>
<name>A0ABX0LG25_9NEIS</name>
<gene>
    <name evidence="1" type="ORF">HA052_25605</name>
</gene>
<dbReference type="Proteomes" id="UP001515641">
    <property type="component" value="Unassembled WGS sequence"/>
</dbReference>
<reference evidence="1 2" key="1">
    <citation type="submission" date="2020-03" db="EMBL/GenBank/DDBJ databases">
        <title>Draft genome sequence of environmentally isolated cultures.</title>
        <authorList>
            <person name="Wilson H.S."/>
            <person name="De Leon M.E."/>
        </authorList>
    </citation>
    <scope>NUCLEOTIDE SEQUENCE [LARGE SCALE GENOMIC DNA]</scope>
    <source>
        <strain evidence="1 2">HSC-31F16</strain>
    </source>
</reference>
<accession>A0ABX0LG25</accession>
<organism evidence="1 2">
    <name type="scientific">Chromobacterium fluminis</name>
    <dbReference type="NCBI Taxonomy" id="3044269"/>
    <lineage>
        <taxon>Bacteria</taxon>
        <taxon>Pseudomonadati</taxon>
        <taxon>Pseudomonadota</taxon>
        <taxon>Betaproteobacteria</taxon>
        <taxon>Neisseriales</taxon>
        <taxon>Chromobacteriaceae</taxon>
        <taxon>Chromobacterium</taxon>
    </lineage>
</organism>
<comment type="caution">
    <text evidence="1">The sequence shown here is derived from an EMBL/GenBank/DDBJ whole genome shotgun (WGS) entry which is preliminary data.</text>
</comment>